<dbReference type="InterPro" id="IPR033753">
    <property type="entry name" value="GCV_H/Fam206"/>
</dbReference>
<reference evidence="6" key="1">
    <citation type="journal article" date="2019" name="Int. J. Syst. Evol. Microbiol.">
        <title>The Global Catalogue of Microorganisms (GCM) 10K type strain sequencing project: providing services to taxonomists for standard genome sequencing and annotation.</title>
        <authorList>
            <consortium name="The Broad Institute Genomics Platform"/>
            <consortium name="The Broad Institute Genome Sequencing Center for Infectious Disease"/>
            <person name="Wu L."/>
            <person name="Ma J."/>
        </authorList>
    </citation>
    <scope>NUCLEOTIDE SEQUENCE [LARGE SCALE GENOMIC DNA]</scope>
    <source>
        <strain evidence="6">KCTC 42143</strain>
    </source>
</reference>
<sequence>MTENDMKRYYTEEHEWVMPIGKDKIRLGITEYAAKELGDVVYVELPEADSSVSAGDEVGTVESTKSASVIFSPVSGKIVAVNEELEDAPELVNEGPFKEGWMSEIELSDASELEELLSEEDYAALIAELAEDEANAEEE</sequence>
<dbReference type="InterPro" id="IPR011053">
    <property type="entry name" value="Single_hybrid_motif"/>
</dbReference>
<dbReference type="PANTHER" id="PTHR11715">
    <property type="entry name" value="GLYCINE CLEAVAGE SYSTEM H PROTEIN"/>
    <property type="match status" value="1"/>
</dbReference>
<gene>
    <name evidence="3 5" type="primary">gcvH</name>
    <name evidence="5" type="ORF">ACFSBK_02050</name>
</gene>
<dbReference type="Gene3D" id="2.40.50.100">
    <property type="match status" value="1"/>
</dbReference>
<evidence type="ECO:0000256" key="1">
    <source>
        <dbReference type="ARBA" id="ARBA00009249"/>
    </source>
</evidence>
<evidence type="ECO:0000313" key="5">
    <source>
        <dbReference type="EMBL" id="MFD1798641.1"/>
    </source>
</evidence>
<comment type="function">
    <text evidence="3">The glycine cleavage system catalyzes the degradation of glycine. The H protein shuttles the methylamine group of glycine from the P protein to the T protein.</text>
</comment>
<dbReference type="EMBL" id="JBHUFF010000008">
    <property type="protein sequence ID" value="MFD1798641.1"/>
    <property type="molecule type" value="Genomic_DNA"/>
</dbReference>
<dbReference type="PANTHER" id="PTHR11715:SF3">
    <property type="entry name" value="GLYCINE CLEAVAGE SYSTEM H PROTEIN-RELATED"/>
    <property type="match status" value="1"/>
</dbReference>
<dbReference type="CDD" id="cd06848">
    <property type="entry name" value="GCS_H"/>
    <property type="match status" value="1"/>
</dbReference>
<dbReference type="PROSITE" id="PS50968">
    <property type="entry name" value="BIOTINYL_LIPOYL"/>
    <property type="match status" value="1"/>
</dbReference>
<protein>
    <recommendedName>
        <fullName evidence="3">Glycine cleavage system H protein</fullName>
    </recommendedName>
</protein>
<dbReference type="Pfam" id="PF01597">
    <property type="entry name" value="GCV_H"/>
    <property type="match status" value="1"/>
</dbReference>
<dbReference type="NCBIfam" id="TIGR00527">
    <property type="entry name" value="gcvH"/>
    <property type="match status" value="1"/>
</dbReference>
<comment type="similarity">
    <text evidence="1 3">Belongs to the GcvH family.</text>
</comment>
<keyword evidence="6" id="KW-1185">Reference proteome</keyword>
<dbReference type="InterPro" id="IPR002930">
    <property type="entry name" value="GCV_H"/>
</dbReference>
<comment type="subunit">
    <text evidence="3">The glycine cleavage system is composed of four proteins: P, T, L and H.</text>
</comment>
<dbReference type="RefSeq" id="WP_058919057.1">
    <property type="nucleotide sequence ID" value="NZ_JBHSQC010000015.1"/>
</dbReference>
<evidence type="ECO:0000256" key="3">
    <source>
        <dbReference type="HAMAP-Rule" id="MF_00272"/>
    </source>
</evidence>
<dbReference type="NCBIfam" id="NF002270">
    <property type="entry name" value="PRK01202.1"/>
    <property type="match status" value="1"/>
</dbReference>
<feature type="modified residue" description="N6-lipoyllysine" evidence="3">
    <location>
        <position position="65"/>
    </location>
</feature>
<dbReference type="InterPro" id="IPR003016">
    <property type="entry name" value="2-oxoA_DH_lipoyl-BS"/>
</dbReference>
<dbReference type="InterPro" id="IPR017453">
    <property type="entry name" value="GCV_H_sub"/>
</dbReference>
<dbReference type="SUPFAM" id="SSF51230">
    <property type="entry name" value="Single hybrid motif"/>
    <property type="match status" value="1"/>
</dbReference>
<dbReference type="HAMAP" id="MF_00272">
    <property type="entry name" value="GcvH"/>
    <property type="match status" value="1"/>
</dbReference>
<comment type="cofactor">
    <cofactor evidence="3">
        <name>(R)-lipoate</name>
        <dbReference type="ChEBI" id="CHEBI:83088"/>
    </cofactor>
    <text evidence="3">Binds 1 lipoyl cofactor covalently.</text>
</comment>
<accession>A0ABW4NLK4</accession>
<dbReference type="Proteomes" id="UP001597285">
    <property type="component" value="Unassembled WGS sequence"/>
</dbReference>
<dbReference type="PROSITE" id="PS00189">
    <property type="entry name" value="LIPOYL"/>
    <property type="match status" value="1"/>
</dbReference>
<organism evidence="5 6">
    <name type="scientific">Carnobacterium antarcticum</name>
    <dbReference type="NCBI Taxonomy" id="2126436"/>
    <lineage>
        <taxon>Bacteria</taxon>
        <taxon>Bacillati</taxon>
        <taxon>Bacillota</taxon>
        <taxon>Bacilli</taxon>
        <taxon>Lactobacillales</taxon>
        <taxon>Carnobacteriaceae</taxon>
        <taxon>Carnobacterium</taxon>
    </lineage>
</organism>
<evidence type="ECO:0000259" key="4">
    <source>
        <dbReference type="PROSITE" id="PS50968"/>
    </source>
</evidence>
<comment type="caution">
    <text evidence="5">The sequence shown here is derived from an EMBL/GenBank/DDBJ whole genome shotgun (WGS) entry which is preliminary data.</text>
</comment>
<evidence type="ECO:0000256" key="2">
    <source>
        <dbReference type="ARBA" id="ARBA00022823"/>
    </source>
</evidence>
<feature type="domain" description="Lipoyl-binding" evidence="4">
    <location>
        <begin position="24"/>
        <end position="106"/>
    </location>
</feature>
<dbReference type="InterPro" id="IPR000089">
    <property type="entry name" value="Biotin_lipoyl"/>
</dbReference>
<proteinExistence type="inferred from homology"/>
<keyword evidence="2 3" id="KW-0450">Lipoyl</keyword>
<evidence type="ECO:0000313" key="6">
    <source>
        <dbReference type="Proteomes" id="UP001597285"/>
    </source>
</evidence>
<name>A0ABW4NLK4_9LACT</name>